<dbReference type="AlphaFoldDB" id="K1U993"/>
<feature type="transmembrane region" description="Helical" evidence="1">
    <location>
        <begin position="9"/>
        <end position="31"/>
    </location>
</feature>
<name>K1U993_9ZZZZ</name>
<dbReference type="InterPro" id="IPR010387">
    <property type="entry name" value="QueT"/>
</dbReference>
<feature type="transmembrane region" description="Helical" evidence="1">
    <location>
        <begin position="43"/>
        <end position="65"/>
    </location>
</feature>
<protein>
    <submittedName>
        <fullName evidence="2">Membrane protein containing DUF988</fullName>
    </submittedName>
</protein>
<comment type="caution">
    <text evidence="2">The sequence shown here is derived from an EMBL/GenBank/DDBJ whole genome shotgun (WGS) entry which is preliminary data.</text>
</comment>
<gene>
    <name evidence="2" type="ORF">LEA_08990</name>
</gene>
<keyword evidence="1" id="KW-0812">Transmembrane</keyword>
<keyword evidence="1" id="KW-0472">Membrane</keyword>
<dbReference type="Pfam" id="PF06177">
    <property type="entry name" value="QueT"/>
    <property type="match status" value="1"/>
</dbReference>
<evidence type="ECO:0000256" key="1">
    <source>
        <dbReference type="SAM" id="Phobius"/>
    </source>
</evidence>
<keyword evidence="1" id="KW-1133">Transmembrane helix</keyword>
<dbReference type="PANTHER" id="PTHR40044">
    <property type="entry name" value="INTEGRAL MEMBRANE PROTEIN-RELATED"/>
    <property type="match status" value="1"/>
</dbReference>
<dbReference type="PANTHER" id="PTHR40044:SF1">
    <property type="entry name" value="INTEGRAL MEMBRANE PROTEIN"/>
    <property type="match status" value="1"/>
</dbReference>
<accession>K1U993</accession>
<sequence>MKKLNTRQIALNGIVAGLYAAITILTASFAYGNIQFRISEALMMLLLFEPHLTIGLTIGCLIANLF</sequence>
<evidence type="ECO:0000313" key="2">
    <source>
        <dbReference type="EMBL" id="EKC68056.1"/>
    </source>
</evidence>
<organism evidence="2">
    <name type="scientific">human gut metagenome</name>
    <dbReference type="NCBI Taxonomy" id="408170"/>
    <lineage>
        <taxon>unclassified sequences</taxon>
        <taxon>metagenomes</taxon>
        <taxon>organismal metagenomes</taxon>
    </lineage>
</organism>
<reference evidence="2" key="1">
    <citation type="journal article" date="2013" name="Environ. Microbiol.">
        <title>Microbiota from the distal guts of lean and obese adolescents exhibit partial functional redundancy besides clear differences in community structure.</title>
        <authorList>
            <person name="Ferrer M."/>
            <person name="Ruiz A."/>
            <person name="Lanza F."/>
            <person name="Haange S.B."/>
            <person name="Oberbach A."/>
            <person name="Till H."/>
            <person name="Bargiela R."/>
            <person name="Campoy C."/>
            <person name="Segura M.T."/>
            <person name="Richter M."/>
            <person name="von Bergen M."/>
            <person name="Seifert J."/>
            <person name="Suarez A."/>
        </authorList>
    </citation>
    <scope>NUCLEOTIDE SEQUENCE</scope>
</reference>
<feature type="non-terminal residue" evidence="2">
    <location>
        <position position="66"/>
    </location>
</feature>
<dbReference type="EMBL" id="AJWY01006010">
    <property type="protein sequence ID" value="EKC68056.1"/>
    <property type="molecule type" value="Genomic_DNA"/>
</dbReference>
<proteinExistence type="predicted"/>